<evidence type="ECO:0000313" key="2">
    <source>
        <dbReference type="Proteomes" id="UP000053257"/>
    </source>
</evidence>
<reference evidence="1 2" key="1">
    <citation type="journal article" date="2014" name="PLoS Genet.">
        <title>Analysis of the Phlebiopsis gigantea genome, transcriptome and secretome provides insight into its pioneer colonization strategies of wood.</title>
        <authorList>
            <person name="Hori C."/>
            <person name="Ishida T."/>
            <person name="Igarashi K."/>
            <person name="Samejima M."/>
            <person name="Suzuki H."/>
            <person name="Master E."/>
            <person name="Ferreira P."/>
            <person name="Ruiz-Duenas F.J."/>
            <person name="Held B."/>
            <person name="Canessa P."/>
            <person name="Larrondo L.F."/>
            <person name="Schmoll M."/>
            <person name="Druzhinina I.S."/>
            <person name="Kubicek C.P."/>
            <person name="Gaskell J.A."/>
            <person name="Kersten P."/>
            <person name="St John F."/>
            <person name="Glasner J."/>
            <person name="Sabat G."/>
            <person name="Splinter BonDurant S."/>
            <person name="Syed K."/>
            <person name="Yadav J."/>
            <person name="Mgbeahuruike A.C."/>
            <person name="Kovalchuk A."/>
            <person name="Asiegbu F.O."/>
            <person name="Lackner G."/>
            <person name="Hoffmeister D."/>
            <person name="Rencoret J."/>
            <person name="Gutierrez A."/>
            <person name="Sun H."/>
            <person name="Lindquist E."/>
            <person name="Barry K."/>
            <person name="Riley R."/>
            <person name="Grigoriev I.V."/>
            <person name="Henrissat B."/>
            <person name="Kues U."/>
            <person name="Berka R.M."/>
            <person name="Martinez A.T."/>
            <person name="Covert S.F."/>
            <person name="Blanchette R.A."/>
            <person name="Cullen D."/>
        </authorList>
    </citation>
    <scope>NUCLEOTIDE SEQUENCE [LARGE SCALE GENOMIC DNA]</scope>
    <source>
        <strain evidence="1 2">11061_1 CR5-6</strain>
    </source>
</reference>
<organism evidence="1 2">
    <name type="scientific">Phlebiopsis gigantea (strain 11061_1 CR5-6)</name>
    <name type="common">White-rot fungus</name>
    <name type="synonym">Peniophora gigantea</name>
    <dbReference type="NCBI Taxonomy" id="745531"/>
    <lineage>
        <taxon>Eukaryota</taxon>
        <taxon>Fungi</taxon>
        <taxon>Dikarya</taxon>
        <taxon>Basidiomycota</taxon>
        <taxon>Agaricomycotina</taxon>
        <taxon>Agaricomycetes</taxon>
        <taxon>Polyporales</taxon>
        <taxon>Phanerochaetaceae</taxon>
        <taxon>Phlebiopsis</taxon>
    </lineage>
</organism>
<evidence type="ECO:0000313" key="1">
    <source>
        <dbReference type="EMBL" id="KIP02067.1"/>
    </source>
</evidence>
<proteinExistence type="predicted"/>
<keyword evidence="2" id="KW-1185">Reference proteome</keyword>
<gene>
    <name evidence="1" type="ORF">PHLGIDRAFT_16790</name>
</gene>
<name>A0A0C3RZU2_PHLG1</name>
<sequence length="399" mass="45124">MAIRKTTRSRKNIKSQAYQGNIRAEYINIKEPTAQYADKEEYGIVIASAAPTFTFIASGPGSLTMPAFLEQATLQPYKAQGHSRSVAQVKSIVEDFMVPAHDTEDIKLFSEERMTSFGQKNGFVVSTQNDKFTRVSLSLHDRTFYAVLFGLSQQTNRLEVVNLGHITACNNKLFDDALLELIRKPHMKAKMVEEFLPYSDKQFVNPDSNGQYYHKVGVVADWNKQTVEQKFERNPLTLIRGLVCGVHNADKQCGTLFRIINDSLKRNMFTNQNNSLFLNLLPEAKLLLDIPKNPKLDISNSQLNAANSTEVFLPTAAFSKVPTSSEMTGFWGWKMQFLTIYGMAFDYLPIQASFGPYNKQHHVLPTAFEALQVLKHRYKRNQLSSTARWSASKIELAAT</sequence>
<dbReference type="EMBL" id="KN840707">
    <property type="protein sequence ID" value="KIP02067.1"/>
    <property type="molecule type" value="Genomic_DNA"/>
</dbReference>
<accession>A0A0C3RZU2</accession>
<protein>
    <submittedName>
        <fullName evidence="1">Uncharacterized protein</fullName>
    </submittedName>
</protein>
<dbReference type="HOGENOM" id="CLU_690991_0_0_1"/>
<dbReference type="AlphaFoldDB" id="A0A0C3RZU2"/>
<dbReference type="Proteomes" id="UP000053257">
    <property type="component" value="Unassembled WGS sequence"/>
</dbReference>